<keyword evidence="3" id="KW-1185">Reference proteome</keyword>
<reference evidence="2 3" key="1">
    <citation type="submission" date="2015-07" db="EMBL/GenBank/DDBJ databases">
        <title>A draft genome sequence of Mycobacterium wolinskyi.</title>
        <authorList>
            <person name="de Man T.J."/>
            <person name="Perry K.A."/>
            <person name="Coulliette A.D."/>
            <person name="Jensen B."/>
            <person name="Toney N.C."/>
            <person name="Limbago B.M."/>
            <person name="Noble-Wang J."/>
        </authorList>
    </citation>
    <scope>NUCLEOTIDE SEQUENCE [LARGE SCALE GENOMIC DNA]</scope>
    <source>
        <strain evidence="2 3">CDC_01</strain>
    </source>
</reference>
<evidence type="ECO:0000256" key="1">
    <source>
        <dbReference type="SAM" id="Phobius"/>
    </source>
</evidence>
<proteinExistence type="predicted"/>
<evidence type="ECO:0000313" key="2">
    <source>
        <dbReference type="EMBL" id="KWX19571.1"/>
    </source>
</evidence>
<feature type="transmembrane region" description="Helical" evidence="1">
    <location>
        <begin position="22"/>
        <end position="43"/>
    </location>
</feature>
<name>A0A132PB57_9MYCO</name>
<evidence type="ECO:0000313" key="3">
    <source>
        <dbReference type="Proteomes" id="UP000070612"/>
    </source>
</evidence>
<comment type="caution">
    <text evidence="2">The sequence shown here is derived from an EMBL/GenBank/DDBJ whole genome shotgun (WGS) entry which is preliminary data.</text>
</comment>
<organism evidence="2 3">
    <name type="scientific">Mycolicibacterium wolinskyi</name>
    <dbReference type="NCBI Taxonomy" id="59750"/>
    <lineage>
        <taxon>Bacteria</taxon>
        <taxon>Bacillati</taxon>
        <taxon>Actinomycetota</taxon>
        <taxon>Actinomycetes</taxon>
        <taxon>Mycobacteriales</taxon>
        <taxon>Mycobacteriaceae</taxon>
        <taxon>Mycolicibacterium</taxon>
    </lineage>
</organism>
<keyword evidence="1" id="KW-0472">Membrane</keyword>
<dbReference type="AlphaFoldDB" id="A0A132PB57"/>
<gene>
    <name evidence="2" type="ORF">AFM11_35115</name>
</gene>
<dbReference type="Proteomes" id="UP000070612">
    <property type="component" value="Unassembled WGS sequence"/>
</dbReference>
<accession>A0A132PB57</accession>
<dbReference type="PATRIC" id="fig|59750.3.peg.5751"/>
<sequence length="60" mass="5812">MSVIGSVAGQALGAAATAPPSLALPLLAAMVCAQAILIGLAGLRAAATQFDPKSVQHKGD</sequence>
<dbReference type="RefSeq" id="WP_067859659.1">
    <property type="nucleotide sequence ID" value="NZ_LGTW01000041.1"/>
</dbReference>
<dbReference type="EMBL" id="LGTW01000041">
    <property type="protein sequence ID" value="KWX19571.1"/>
    <property type="molecule type" value="Genomic_DNA"/>
</dbReference>
<protein>
    <submittedName>
        <fullName evidence="2">Uncharacterized protein</fullName>
    </submittedName>
</protein>
<keyword evidence="1" id="KW-1133">Transmembrane helix</keyword>
<keyword evidence="1" id="KW-0812">Transmembrane</keyword>